<dbReference type="EMBL" id="MU001502">
    <property type="protein sequence ID" value="KAF2443724.1"/>
    <property type="molecule type" value="Genomic_DNA"/>
</dbReference>
<evidence type="ECO:0000256" key="2">
    <source>
        <dbReference type="ARBA" id="ARBA00022692"/>
    </source>
</evidence>
<keyword evidence="10" id="KW-1185">Reference proteome</keyword>
<protein>
    <recommendedName>
        <fullName evidence="8">Rhodopsin domain-containing protein</fullName>
    </recommendedName>
</protein>
<dbReference type="PANTHER" id="PTHR33048:SF47">
    <property type="entry name" value="INTEGRAL MEMBRANE PROTEIN-RELATED"/>
    <property type="match status" value="1"/>
</dbReference>
<feature type="transmembrane region" description="Helical" evidence="7">
    <location>
        <begin position="151"/>
        <end position="170"/>
    </location>
</feature>
<evidence type="ECO:0000259" key="8">
    <source>
        <dbReference type="Pfam" id="PF20684"/>
    </source>
</evidence>
<accession>A0A9P4PEU1</accession>
<dbReference type="InterPro" id="IPR052337">
    <property type="entry name" value="SAT4-like"/>
</dbReference>
<name>A0A9P4PEU1_9PLEO</name>
<feature type="domain" description="Rhodopsin" evidence="8">
    <location>
        <begin position="112"/>
        <end position="231"/>
    </location>
</feature>
<keyword evidence="2 7" id="KW-0812">Transmembrane</keyword>
<keyword evidence="4 7" id="KW-0472">Membrane</keyword>
<keyword evidence="3 7" id="KW-1133">Transmembrane helix</keyword>
<dbReference type="AlphaFoldDB" id="A0A9P4PEU1"/>
<sequence>MLIYPAKRPPQDTANWSIRDLRSVSADTGFFPRYRAQTAVTLASSVLQLHETPWLGLSWTNEDKRLSEMHRPEDGLLETGGARIDLMTENIIANRLVDELYDHAGEKYAGAVQLEFGLGLHCEDIAQHNRDGGIDYDRMTHDYFILLYPDMWLYTAAMGLSKTTALALYWRLFGKSTTQYWILLLVGCVVWWMFARFVVILAICNPVPHFWDRQGSGHCSVDMAQFFYSSTVSDWNLTPVCMASLIQLILATQLNTSSQELWWINTPQAIAAIVEINLAHFSTSLPNLRPVLRCLKGGGVVRKEPARGKDSTGLSRPSNAHTAVSSEANFAQTREQGYEGLVAHPEHVVSVDRETNSLRAYGRPFSRTEIASLRNFQVEPPSDLHSLMSDYR</sequence>
<evidence type="ECO:0000256" key="6">
    <source>
        <dbReference type="SAM" id="MobiDB-lite"/>
    </source>
</evidence>
<proteinExistence type="inferred from homology"/>
<gene>
    <name evidence="9" type="ORF">P171DRAFT_522223</name>
</gene>
<evidence type="ECO:0000313" key="10">
    <source>
        <dbReference type="Proteomes" id="UP000799764"/>
    </source>
</evidence>
<feature type="region of interest" description="Disordered" evidence="6">
    <location>
        <begin position="304"/>
        <end position="326"/>
    </location>
</feature>
<dbReference type="InterPro" id="IPR049326">
    <property type="entry name" value="Rhodopsin_dom_fungi"/>
</dbReference>
<dbReference type="Proteomes" id="UP000799764">
    <property type="component" value="Unassembled WGS sequence"/>
</dbReference>
<feature type="compositionally biased region" description="Polar residues" evidence="6">
    <location>
        <begin position="312"/>
        <end position="326"/>
    </location>
</feature>
<dbReference type="GO" id="GO:0016020">
    <property type="term" value="C:membrane"/>
    <property type="evidence" value="ECO:0007669"/>
    <property type="project" value="UniProtKB-SubCell"/>
</dbReference>
<comment type="similarity">
    <text evidence="5">Belongs to the SAT4 family.</text>
</comment>
<dbReference type="PANTHER" id="PTHR33048">
    <property type="entry name" value="PTH11-LIKE INTEGRAL MEMBRANE PROTEIN (AFU_ORTHOLOGUE AFUA_5G11245)"/>
    <property type="match status" value="1"/>
</dbReference>
<feature type="transmembrane region" description="Helical" evidence="7">
    <location>
        <begin position="182"/>
        <end position="203"/>
    </location>
</feature>
<evidence type="ECO:0000256" key="5">
    <source>
        <dbReference type="ARBA" id="ARBA00038359"/>
    </source>
</evidence>
<evidence type="ECO:0000256" key="3">
    <source>
        <dbReference type="ARBA" id="ARBA00022989"/>
    </source>
</evidence>
<evidence type="ECO:0000256" key="1">
    <source>
        <dbReference type="ARBA" id="ARBA00004141"/>
    </source>
</evidence>
<evidence type="ECO:0000256" key="4">
    <source>
        <dbReference type="ARBA" id="ARBA00023136"/>
    </source>
</evidence>
<evidence type="ECO:0000256" key="7">
    <source>
        <dbReference type="SAM" id="Phobius"/>
    </source>
</evidence>
<dbReference type="Pfam" id="PF20684">
    <property type="entry name" value="Fung_rhodopsin"/>
    <property type="match status" value="1"/>
</dbReference>
<dbReference type="OrthoDB" id="3795469at2759"/>
<organism evidence="9 10">
    <name type="scientific">Karstenula rhodostoma CBS 690.94</name>
    <dbReference type="NCBI Taxonomy" id="1392251"/>
    <lineage>
        <taxon>Eukaryota</taxon>
        <taxon>Fungi</taxon>
        <taxon>Dikarya</taxon>
        <taxon>Ascomycota</taxon>
        <taxon>Pezizomycotina</taxon>
        <taxon>Dothideomycetes</taxon>
        <taxon>Pleosporomycetidae</taxon>
        <taxon>Pleosporales</taxon>
        <taxon>Massarineae</taxon>
        <taxon>Didymosphaeriaceae</taxon>
        <taxon>Karstenula</taxon>
    </lineage>
</organism>
<reference evidence="9" key="1">
    <citation type="journal article" date="2020" name="Stud. Mycol.">
        <title>101 Dothideomycetes genomes: a test case for predicting lifestyles and emergence of pathogens.</title>
        <authorList>
            <person name="Haridas S."/>
            <person name="Albert R."/>
            <person name="Binder M."/>
            <person name="Bloem J."/>
            <person name="Labutti K."/>
            <person name="Salamov A."/>
            <person name="Andreopoulos B."/>
            <person name="Baker S."/>
            <person name="Barry K."/>
            <person name="Bills G."/>
            <person name="Bluhm B."/>
            <person name="Cannon C."/>
            <person name="Castanera R."/>
            <person name="Culley D."/>
            <person name="Daum C."/>
            <person name="Ezra D."/>
            <person name="Gonzalez J."/>
            <person name="Henrissat B."/>
            <person name="Kuo A."/>
            <person name="Liang C."/>
            <person name="Lipzen A."/>
            <person name="Lutzoni F."/>
            <person name="Magnuson J."/>
            <person name="Mondo S."/>
            <person name="Nolan M."/>
            <person name="Ohm R."/>
            <person name="Pangilinan J."/>
            <person name="Park H.-J."/>
            <person name="Ramirez L."/>
            <person name="Alfaro M."/>
            <person name="Sun H."/>
            <person name="Tritt A."/>
            <person name="Yoshinaga Y."/>
            <person name="Zwiers L.-H."/>
            <person name="Turgeon B."/>
            <person name="Goodwin S."/>
            <person name="Spatafora J."/>
            <person name="Crous P."/>
            <person name="Grigoriev I."/>
        </authorList>
    </citation>
    <scope>NUCLEOTIDE SEQUENCE</scope>
    <source>
        <strain evidence="9">CBS 690.94</strain>
    </source>
</reference>
<evidence type="ECO:0000313" key="9">
    <source>
        <dbReference type="EMBL" id="KAF2443724.1"/>
    </source>
</evidence>
<comment type="caution">
    <text evidence="9">The sequence shown here is derived from an EMBL/GenBank/DDBJ whole genome shotgun (WGS) entry which is preliminary data.</text>
</comment>
<comment type="subcellular location">
    <subcellularLocation>
        <location evidence="1">Membrane</location>
        <topology evidence="1">Multi-pass membrane protein</topology>
    </subcellularLocation>
</comment>